<dbReference type="PANTHER" id="PTHR46986:SF1">
    <property type="entry name" value="ENDORIBONUCLEASE YBEY, CHLOROPLASTIC"/>
    <property type="match status" value="1"/>
</dbReference>
<dbReference type="GO" id="GO:0006364">
    <property type="term" value="P:rRNA processing"/>
    <property type="evidence" value="ECO:0007669"/>
    <property type="project" value="UniProtKB-UniRule"/>
</dbReference>
<comment type="subcellular location">
    <subcellularLocation>
        <location evidence="7">Cytoplasm</location>
    </subcellularLocation>
</comment>
<name>A0A2H0N726_9BACT</name>
<dbReference type="Gene3D" id="3.40.390.30">
    <property type="entry name" value="Metalloproteases ('zincins'), catalytic domain"/>
    <property type="match status" value="1"/>
</dbReference>
<proteinExistence type="inferred from homology"/>
<keyword evidence="7" id="KW-0690">Ribosome biogenesis</keyword>
<evidence type="ECO:0000256" key="2">
    <source>
        <dbReference type="ARBA" id="ARBA00022722"/>
    </source>
</evidence>
<dbReference type="GO" id="GO:0008270">
    <property type="term" value="F:zinc ion binding"/>
    <property type="evidence" value="ECO:0007669"/>
    <property type="project" value="UniProtKB-UniRule"/>
</dbReference>
<dbReference type="PANTHER" id="PTHR46986">
    <property type="entry name" value="ENDORIBONUCLEASE YBEY, CHLOROPLASTIC"/>
    <property type="match status" value="1"/>
</dbReference>
<dbReference type="NCBIfam" id="TIGR00043">
    <property type="entry name" value="rRNA maturation RNase YbeY"/>
    <property type="match status" value="1"/>
</dbReference>
<dbReference type="PROSITE" id="PS01306">
    <property type="entry name" value="UPF0054"/>
    <property type="match status" value="1"/>
</dbReference>
<comment type="similarity">
    <text evidence="1 7">Belongs to the endoribonuclease YbeY family.</text>
</comment>
<keyword evidence="6 7" id="KW-0862">Zinc</keyword>
<keyword evidence="5 7" id="KW-0378">Hydrolase</keyword>
<dbReference type="GO" id="GO:0004521">
    <property type="term" value="F:RNA endonuclease activity"/>
    <property type="evidence" value="ECO:0007669"/>
    <property type="project" value="UniProtKB-UniRule"/>
</dbReference>
<feature type="binding site" evidence="7">
    <location>
        <position position="117"/>
    </location>
    <ligand>
        <name>Zn(2+)</name>
        <dbReference type="ChEBI" id="CHEBI:29105"/>
        <note>catalytic</note>
    </ligand>
</feature>
<evidence type="ECO:0000313" key="9">
    <source>
        <dbReference type="Proteomes" id="UP000229600"/>
    </source>
</evidence>
<comment type="caution">
    <text evidence="8">The sequence shown here is derived from an EMBL/GenBank/DDBJ whole genome shotgun (WGS) entry which is preliminary data.</text>
</comment>
<evidence type="ECO:0000256" key="4">
    <source>
        <dbReference type="ARBA" id="ARBA00022759"/>
    </source>
</evidence>
<feature type="binding site" evidence="7">
    <location>
        <position position="113"/>
    </location>
    <ligand>
        <name>Zn(2+)</name>
        <dbReference type="ChEBI" id="CHEBI:29105"/>
        <note>catalytic</note>
    </ligand>
</feature>
<keyword evidence="2 7" id="KW-0540">Nuclease</keyword>
<evidence type="ECO:0000256" key="3">
    <source>
        <dbReference type="ARBA" id="ARBA00022723"/>
    </source>
</evidence>
<dbReference type="HAMAP" id="MF_00009">
    <property type="entry name" value="Endoribonucl_YbeY"/>
    <property type="match status" value="1"/>
</dbReference>
<gene>
    <name evidence="7 8" type="primary">ybeY</name>
    <name evidence="8" type="ORF">COV59_01775</name>
</gene>
<comment type="cofactor">
    <cofactor evidence="7">
        <name>Zn(2+)</name>
        <dbReference type="ChEBI" id="CHEBI:29105"/>
    </cofactor>
    <text evidence="7">Binds 1 zinc ion.</text>
</comment>
<sequence>MNILLYSSLRKKYGVQSSKVIRVCEYVLMELKASSETALSIHLIGNKMMTGLNSQYRGKNSPTDVLSFAISEGEMFFKTEEKGDIFICIPQIKKQAKEYGVGFQEELYKMLVHGILHLFGYDHIKEVDAKKMIPLQEKILKKVYDNERIKK</sequence>
<dbReference type="EC" id="3.1.-.-" evidence="7"/>
<evidence type="ECO:0000256" key="1">
    <source>
        <dbReference type="ARBA" id="ARBA00010875"/>
    </source>
</evidence>
<keyword evidence="3 7" id="KW-0479">Metal-binding</keyword>
<comment type="function">
    <text evidence="7">Single strand-specific metallo-endoribonuclease involved in late-stage 70S ribosome quality control and in maturation of the 3' terminus of the 16S rRNA.</text>
</comment>
<evidence type="ECO:0000256" key="5">
    <source>
        <dbReference type="ARBA" id="ARBA00022801"/>
    </source>
</evidence>
<keyword evidence="4 7" id="KW-0255">Endonuclease</keyword>
<dbReference type="Pfam" id="PF02130">
    <property type="entry name" value="YbeY"/>
    <property type="match status" value="1"/>
</dbReference>
<dbReference type="GO" id="GO:0004222">
    <property type="term" value="F:metalloendopeptidase activity"/>
    <property type="evidence" value="ECO:0007669"/>
    <property type="project" value="InterPro"/>
</dbReference>
<evidence type="ECO:0000313" key="8">
    <source>
        <dbReference type="EMBL" id="PIR03896.1"/>
    </source>
</evidence>
<keyword evidence="7" id="KW-0963">Cytoplasm</keyword>
<feature type="binding site" evidence="7">
    <location>
        <position position="123"/>
    </location>
    <ligand>
        <name>Zn(2+)</name>
        <dbReference type="ChEBI" id="CHEBI:29105"/>
        <note>catalytic</note>
    </ligand>
</feature>
<keyword evidence="7" id="KW-0698">rRNA processing</keyword>
<evidence type="ECO:0000256" key="6">
    <source>
        <dbReference type="ARBA" id="ARBA00022833"/>
    </source>
</evidence>
<dbReference type="InterPro" id="IPR002036">
    <property type="entry name" value="YbeY"/>
</dbReference>
<accession>A0A2H0N726</accession>
<dbReference type="Proteomes" id="UP000229600">
    <property type="component" value="Unassembled WGS sequence"/>
</dbReference>
<dbReference type="GO" id="GO:0005737">
    <property type="term" value="C:cytoplasm"/>
    <property type="evidence" value="ECO:0007669"/>
    <property type="project" value="UniProtKB-SubCell"/>
</dbReference>
<evidence type="ECO:0000256" key="7">
    <source>
        <dbReference type="HAMAP-Rule" id="MF_00009"/>
    </source>
</evidence>
<dbReference type="SUPFAM" id="SSF55486">
    <property type="entry name" value="Metalloproteases ('zincins'), catalytic domain"/>
    <property type="match status" value="1"/>
</dbReference>
<dbReference type="InterPro" id="IPR020549">
    <property type="entry name" value="YbeY_CS"/>
</dbReference>
<protein>
    <recommendedName>
        <fullName evidence="7">Endoribonuclease YbeY</fullName>
        <ecNumber evidence="7">3.1.-.-</ecNumber>
    </recommendedName>
</protein>
<dbReference type="AlphaFoldDB" id="A0A2H0N726"/>
<reference evidence="8 9" key="1">
    <citation type="submission" date="2017-09" db="EMBL/GenBank/DDBJ databases">
        <title>Depth-based differentiation of microbial function through sediment-hosted aquifers and enrichment of novel symbionts in the deep terrestrial subsurface.</title>
        <authorList>
            <person name="Probst A.J."/>
            <person name="Ladd B."/>
            <person name="Jarett J.K."/>
            <person name="Geller-Mcgrath D.E."/>
            <person name="Sieber C.M."/>
            <person name="Emerson J.B."/>
            <person name="Anantharaman K."/>
            <person name="Thomas B.C."/>
            <person name="Malmstrom R."/>
            <person name="Stieglmeier M."/>
            <person name="Klingl A."/>
            <person name="Woyke T."/>
            <person name="Ryan C.M."/>
            <person name="Banfield J.F."/>
        </authorList>
    </citation>
    <scope>NUCLEOTIDE SEQUENCE [LARGE SCALE GENOMIC DNA]</scope>
    <source>
        <strain evidence="8">CG11_big_fil_rev_8_21_14_0_20_39_34</strain>
    </source>
</reference>
<organism evidence="8 9">
    <name type="scientific">Candidatus Magasanikbacteria bacterium CG11_big_fil_rev_8_21_14_0_20_39_34</name>
    <dbReference type="NCBI Taxonomy" id="1974653"/>
    <lineage>
        <taxon>Bacteria</taxon>
        <taxon>Candidatus Magasanikiibacteriota</taxon>
    </lineage>
</organism>
<dbReference type="EMBL" id="PCWN01000007">
    <property type="protein sequence ID" value="PIR03896.1"/>
    <property type="molecule type" value="Genomic_DNA"/>
</dbReference>
<dbReference type="InterPro" id="IPR023091">
    <property type="entry name" value="MetalPrtase_cat_dom_sf_prd"/>
</dbReference>